<comment type="caution">
    <text evidence="3">The sequence shown here is derived from an EMBL/GenBank/DDBJ whole genome shotgun (WGS) entry which is preliminary data.</text>
</comment>
<keyword evidence="2" id="KW-0472">Membrane</keyword>
<evidence type="ECO:0000256" key="2">
    <source>
        <dbReference type="SAM" id="Phobius"/>
    </source>
</evidence>
<dbReference type="Proteomes" id="UP001595847">
    <property type="component" value="Unassembled WGS sequence"/>
</dbReference>
<reference evidence="4" key="1">
    <citation type="journal article" date="2019" name="Int. J. Syst. Evol. Microbiol.">
        <title>The Global Catalogue of Microorganisms (GCM) 10K type strain sequencing project: providing services to taxonomists for standard genome sequencing and annotation.</title>
        <authorList>
            <consortium name="The Broad Institute Genomics Platform"/>
            <consortium name="The Broad Institute Genome Sequencing Center for Infectious Disease"/>
            <person name="Wu L."/>
            <person name="Ma J."/>
        </authorList>
    </citation>
    <scope>NUCLEOTIDE SEQUENCE [LARGE SCALE GENOMIC DNA]</scope>
    <source>
        <strain evidence="4">TBRC 1826</strain>
    </source>
</reference>
<organism evidence="3 4">
    <name type="scientific">Nocardiopsis sediminis</name>
    <dbReference type="NCBI Taxonomy" id="1778267"/>
    <lineage>
        <taxon>Bacteria</taxon>
        <taxon>Bacillati</taxon>
        <taxon>Actinomycetota</taxon>
        <taxon>Actinomycetes</taxon>
        <taxon>Streptosporangiales</taxon>
        <taxon>Nocardiopsidaceae</taxon>
        <taxon>Nocardiopsis</taxon>
    </lineage>
</organism>
<evidence type="ECO:0000313" key="3">
    <source>
        <dbReference type="EMBL" id="MFC3997133.1"/>
    </source>
</evidence>
<evidence type="ECO:0008006" key="5">
    <source>
        <dbReference type="Google" id="ProtNLM"/>
    </source>
</evidence>
<keyword evidence="2" id="KW-1133">Transmembrane helix</keyword>
<gene>
    <name evidence="3" type="ORF">ACFOVU_14465</name>
</gene>
<evidence type="ECO:0000256" key="1">
    <source>
        <dbReference type="SAM" id="MobiDB-lite"/>
    </source>
</evidence>
<protein>
    <recommendedName>
        <fullName evidence="5">DUF3558 domain-containing protein</fullName>
    </recommendedName>
</protein>
<sequence>MPERGPDSRSNQGIRGWRAGLTMLGCGTIAGLSVVGLVVGGIQALAGIAASPSGADNPSVGAGATGEPQETLDPGTLDLCSTTLPTTSTINVTRTDSDEDYVDTAEDEGSAVADRTVSDSCQWTLIPDYQYIDPWELDFSYRANIPSEDGGDPVELASAEFEDRQNTIGDAVSTVESEGDGALADRSSYVYGASADDPDLTSYAVVAQTRSAVYEIRLTAAPVADDGELVPQAAFEHEVDKMITRLEIDLGLWIPED</sequence>
<feature type="region of interest" description="Disordered" evidence="1">
    <location>
        <begin position="50"/>
        <end position="75"/>
    </location>
</feature>
<keyword evidence="4" id="KW-1185">Reference proteome</keyword>
<accession>A0ABV8FP85</accession>
<feature type="transmembrane region" description="Helical" evidence="2">
    <location>
        <begin position="21"/>
        <end position="42"/>
    </location>
</feature>
<keyword evidence="2" id="KW-0812">Transmembrane</keyword>
<dbReference type="RefSeq" id="WP_378533819.1">
    <property type="nucleotide sequence ID" value="NZ_JBHSBH010000009.1"/>
</dbReference>
<dbReference type="EMBL" id="JBHSBH010000009">
    <property type="protein sequence ID" value="MFC3997133.1"/>
    <property type="molecule type" value="Genomic_DNA"/>
</dbReference>
<evidence type="ECO:0000313" key="4">
    <source>
        <dbReference type="Proteomes" id="UP001595847"/>
    </source>
</evidence>
<proteinExistence type="predicted"/>
<name>A0ABV8FP85_9ACTN</name>